<keyword evidence="1" id="KW-0694">RNA-binding</keyword>
<dbReference type="AlphaFoldDB" id="A0A645I6K4"/>
<organism evidence="3">
    <name type="scientific">bioreactor metagenome</name>
    <dbReference type="NCBI Taxonomy" id="1076179"/>
    <lineage>
        <taxon>unclassified sequences</taxon>
        <taxon>metagenomes</taxon>
        <taxon>ecological metagenomes</taxon>
    </lineage>
</organism>
<feature type="domain" description="CRM" evidence="2">
    <location>
        <begin position="1"/>
        <end position="97"/>
    </location>
</feature>
<evidence type="ECO:0000259" key="2">
    <source>
        <dbReference type="PROSITE" id="PS51295"/>
    </source>
</evidence>
<sequence>MELTSKQRAQLRGMANTIDTILHIGKEGVTEAIIQQANEALEARELVKGRVLENSLLTAREACDQLTLPTRSEPVQVIGSKFVLYRETHSKPKDKRIALVKDKPRRERKA</sequence>
<dbReference type="GO" id="GO:0003723">
    <property type="term" value="F:RNA binding"/>
    <property type="evidence" value="ECO:0007669"/>
    <property type="project" value="UniProtKB-KW"/>
</dbReference>
<dbReference type="PROSITE" id="PS51295">
    <property type="entry name" value="CRM"/>
    <property type="match status" value="1"/>
</dbReference>
<dbReference type="SMART" id="SM01103">
    <property type="entry name" value="CRS1_YhbY"/>
    <property type="match status" value="1"/>
</dbReference>
<dbReference type="Pfam" id="PF01985">
    <property type="entry name" value="CRS1_YhbY"/>
    <property type="match status" value="1"/>
</dbReference>
<dbReference type="Gene3D" id="3.30.110.60">
    <property type="entry name" value="YhbY-like"/>
    <property type="match status" value="1"/>
</dbReference>
<dbReference type="InterPro" id="IPR035920">
    <property type="entry name" value="YhbY-like_sf"/>
</dbReference>
<gene>
    <name evidence="3" type="primary">yhbY_12</name>
    <name evidence="3" type="ORF">SDC9_194115</name>
</gene>
<dbReference type="InterPro" id="IPR001890">
    <property type="entry name" value="RNA-binding_CRM"/>
</dbReference>
<dbReference type="EMBL" id="VSSQ01107266">
    <property type="protein sequence ID" value="MPN46526.1"/>
    <property type="molecule type" value="Genomic_DNA"/>
</dbReference>
<reference evidence="3" key="1">
    <citation type="submission" date="2019-08" db="EMBL/GenBank/DDBJ databases">
        <authorList>
            <person name="Kucharzyk K."/>
            <person name="Murdoch R.W."/>
            <person name="Higgins S."/>
            <person name="Loffler F."/>
        </authorList>
    </citation>
    <scope>NUCLEOTIDE SEQUENCE</scope>
</reference>
<protein>
    <submittedName>
        <fullName evidence="3">RNA-binding protein YhbY</fullName>
    </submittedName>
</protein>
<dbReference type="SUPFAM" id="SSF75471">
    <property type="entry name" value="YhbY-like"/>
    <property type="match status" value="1"/>
</dbReference>
<proteinExistence type="predicted"/>
<evidence type="ECO:0000313" key="3">
    <source>
        <dbReference type="EMBL" id="MPN46526.1"/>
    </source>
</evidence>
<dbReference type="InterPro" id="IPR051925">
    <property type="entry name" value="RNA-binding_domain"/>
</dbReference>
<evidence type="ECO:0000256" key="1">
    <source>
        <dbReference type="ARBA" id="ARBA00022884"/>
    </source>
</evidence>
<dbReference type="PANTHER" id="PTHR40065:SF3">
    <property type="entry name" value="RNA-BINDING PROTEIN YHBY"/>
    <property type="match status" value="1"/>
</dbReference>
<accession>A0A645I6K4</accession>
<dbReference type="PANTHER" id="PTHR40065">
    <property type="entry name" value="RNA-BINDING PROTEIN YHBY"/>
    <property type="match status" value="1"/>
</dbReference>
<comment type="caution">
    <text evidence="3">The sequence shown here is derived from an EMBL/GenBank/DDBJ whole genome shotgun (WGS) entry which is preliminary data.</text>
</comment>
<name>A0A645I6K4_9ZZZZ</name>